<keyword evidence="2" id="KW-1185">Reference proteome</keyword>
<accession>A0ABR2IQ58</accession>
<comment type="caution">
    <text evidence="1">The sequence shown here is derived from an EMBL/GenBank/DDBJ whole genome shotgun (WGS) entry which is preliminary data.</text>
</comment>
<dbReference type="Proteomes" id="UP001470230">
    <property type="component" value="Unassembled WGS sequence"/>
</dbReference>
<proteinExistence type="predicted"/>
<sequence length="82" mass="9134">MGCLSSICKNNVQNDLEDQYQTLVITKPPPVILNTIHQDIDAESDVPLFDQVSSGDEPIIPNPESISDEEFNLYAESLNKKD</sequence>
<reference evidence="1 2" key="1">
    <citation type="submission" date="2024-04" db="EMBL/GenBank/DDBJ databases">
        <title>Tritrichomonas musculus Genome.</title>
        <authorList>
            <person name="Alves-Ferreira E."/>
            <person name="Grigg M."/>
            <person name="Lorenzi H."/>
            <person name="Galac M."/>
        </authorList>
    </citation>
    <scope>NUCLEOTIDE SEQUENCE [LARGE SCALE GENOMIC DNA]</scope>
    <source>
        <strain evidence="1 2">EAF2021</strain>
    </source>
</reference>
<evidence type="ECO:0008006" key="3">
    <source>
        <dbReference type="Google" id="ProtNLM"/>
    </source>
</evidence>
<protein>
    <recommendedName>
        <fullName evidence="3">Cytoplasmic envelopment protein 3</fullName>
    </recommendedName>
</protein>
<evidence type="ECO:0000313" key="2">
    <source>
        <dbReference type="Proteomes" id="UP001470230"/>
    </source>
</evidence>
<organism evidence="1 2">
    <name type="scientific">Tritrichomonas musculus</name>
    <dbReference type="NCBI Taxonomy" id="1915356"/>
    <lineage>
        <taxon>Eukaryota</taxon>
        <taxon>Metamonada</taxon>
        <taxon>Parabasalia</taxon>
        <taxon>Tritrichomonadida</taxon>
        <taxon>Tritrichomonadidae</taxon>
        <taxon>Tritrichomonas</taxon>
    </lineage>
</organism>
<dbReference type="EMBL" id="JAPFFF010000015">
    <property type="protein sequence ID" value="KAK8867037.1"/>
    <property type="molecule type" value="Genomic_DNA"/>
</dbReference>
<name>A0ABR2IQ58_9EUKA</name>
<gene>
    <name evidence="1" type="ORF">M9Y10_010006</name>
</gene>
<evidence type="ECO:0000313" key="1">
    <source>
        <dbReference type="EMBL" id="KAK8867037.1"/>
    </source>
</evidence>